<reference evidence="2 3" key="1">
    <citation type="submission" date="2018-10" db="EMBL/GenBank/DDBJ databases">
        <title>Genomic Encyclopedia of Type Strains, Phase IV (KMG-IV): sequencing the most valuable type-strain genomes for metagenomic binning, comparative biology and taxonomic classification.</title>
        <authorList>
            <person name="Goeker M."/>
        </authorList>
    </citation>
    <scope>NUCLEOTIDE SEQUENCE [LARGE SCALE GENOMIC DNA]</scope>
    <source>
        <strain evidence="2 3">DSM 23229</strain>
    </source>
</reference>
<sequence length="98" mass="10759">MKFSDLVSFDRFVSPTLIRIGYWIGIAMIILSGLSAAISAVAGYGGSIGTAFMIVMGTLVTLIFWRVFCELAFLLFAIHDRLGELKPTRERGDEDGHS</sequence>
<keyword evidence="1" id="KW-0472">Membrane</keyword>
<organism evidence="2 3">
    <name type="scientific">Kushneria sinocarnis</name>
    <dbReference type="NCBI Taxonomy" id="595502"/>
    <lineage>
        <taxon>Bacteria</taxon>
        <taxon>Pseudomonadati</taxon>
        <taxon>Pseudomonadota</taxon>
        <taxon>Gammaproteobacteria</taxon>
        <taxon>Oceanospirillales</taxon>
        <taxon>Halomonadaceae</taxon>
        <taxon>Kushneria</taxon>
    </lineage>
</organism>
<accession>A0A420WZW3</accession>
<keyword evidence="1" id="KW-1133">Transmembrane helix</keyword>
<feature type="transmembrane region" description="Helical" evidence="1">
    <location>
        <begin position="51"/>
        <end position="78"/>
    </location>
</feature>
<dbReference type="Pfam" id="PF14110">
    <property type="entry name" value="DUF4282"/>
    <property type="match status" value="1"/>
</dbReference>
<comment type="caution">
    <text evidence="2">The sequence shown here is derived from an EMBL/GenBank/DDBJ whole genome shotgun (WGS) entry which is preliminary data.</text>
</comment>
<keyword evidence="1" id="KW-0812">Transmembrane</keyword>
<keyword evidence="3" id="KW-1185">Reference proteome</keyword>
<evidence type="ECO:0000256" key="1">
    <source>
        <dbReference type="SAM" id="Phobius"/>
    </source>
</evidence>
<dbReference type="Proteomes" id="UP000281975">
    <property type="component" value="Unassembled WGS sequence"/>
</dbReference>
<gene>
    <name evidence="2" type="ORF">C7446_0890</name>
</gene>
<name>A0A420WZW3_9GAMM</name>
<evidence type="ECO:0000313" key="2">
    <source>
        <dbReference type="EMBL" id="RKR06891.1"/>
    </source>
</evidence>
<evidence type="ECO:0000313" key="3">
    <source>
        <dbReference type="Proteomes" id="UP000281975"/>
    </source>
</evidence>
<feature type="transmembrane region" description="Helical" evidence="1">
    <location>
        <begin position="20"/>
        <end position="45"/>
    </location>
</feature>
<protein>
    <submittedName>
        <fullName evidence="2">Uncharacterized protein DUF4282</fullName>
    </submittedName>
</protein>
<dbReference type="AlphaFoldDB" id="A0A420WZW3"/>
<dbReference type="RefSeq" id="WP_170150000.1">
    <property type="nucleotide sequence ID" value="NZ_RBIN01000002.1"/>
</dbReference>
<dbReference type="EMBL" id="RBIN01000002">
    <property type="protein sequence ID" value="RKR06891.1"/>
    <property type="molecule type" value="Genomic_DNA"/>
</dbReference>
<dbReference type="InterPro" id="IPR025557">
    <property type="entry name" value="DUF4282"/>
</dbReference>
<proteinExistence type="predicted"/>